<evidence type="ECO:0000313" key="1">
    <source>
        <dbReference type="EMBL" id="KAF2470036.1"/>
    </source>
</evidence>
<protein>
    <submittedName>
        <fullName evidence="1">Uncharacterized protein</fullName>
    </submittedName>
</protein>
<dbReference type="Proteomes" id="UP000799755">
    <property type="component" value="Unassembled WGS sequence"/>
</dbReference>
<comment type="caution">
    <text evidence="1">The sequence shown here is derived from an EMBL/GenBank/DDBJ whole genome shotgun (WGS) entry which is preliminary data.</text>
</comment>
<dbReference type="EMBL" id="MU003509">
    <property type="protein sequence ID" value="KAF2470036.1"/>
    <property type="molecule type" value="Genomic_DNA"/>
</dbReference>
<name>A0ACB6QT14_9PLEO</name>
<organism evidence="1 2">
    <name type="scientific">Lindgomyces ingoldianus</name>
    <dbReference type="NCBI Taxonomy" id="673940"/>
    <lineage>
        <taxon>Eukaryota</taxon>
        <taxon>Fungi</taxon>
        <taxon>Dikarya</taxon>
        <taxon>Ascomycota</taxon>
        <taxon>Pezizomycotina</taxon>
        <taxon>Dothideomycetes</taxon>
        <taxon>Pleosporomycetidae</taxon>
        <taxon>Pleosporales</taxon>
        <taxon>Lindgomycetaceae</taxon>
        <taxon>Lindgomyces</taxon>
    </lineage>
</organism>
<reference evidence="1" key="1">
    <citation type="journal article" date="2020" name="Stud. Mycol.">
        <title>101 Dothideomycetes genomes: a test case for predicting lifestyles and emergence of pathogens.</title>
        <authorList>
            <person name="Haridas S."/>
            <person name="Albert R."/>
            <person name="Binder M."/>
            <person name="Bloem J."/>
            <person name="Labutti K."/>
            <person name="Salamov A."/>
            <person name="Andreopoulos B."/>
            <person name="Baker S."/>
            <person name="Barry K."/>
            <person name="Bills G."/>
            <person name="Bluhm B."/>
            <person name="Cannon C."/>
            <person name="Castanera R."/>
            <person name="Culley D."/>
            <person name="Daum C."/>
            <person name="Ezra D."/>
            <person name="Gonzalez J."/>
            <person name="Henrissat B."/>
            <person name="Kuo A."/>
            <person name="Liang C."/>
            <person name="Lipzen A."/>
            <person name="Lutzoni F."/>
            <person name="Magnuson J."/>
            <person name="Mondo S."/>
            <person name="Nolan M."/>
            <person name="Ohm R."/>
            <person name="Pangilinan J."/>
            <person name="Park H.-J."/>
            <person name="Ramirez L."/>
            <person name="Alfaro M."/>
            <person name="Sun H."/>
            <person name="Tritt A."/>
            <person name="Yoshinaga Y."/>
            <person name="Zwiers L.-H."/>
            <person name="Turgeon B."/>
            <person name="Goodwin S."/>
            <person name="Spatafora J."/>
            <person name="Crous P."/>
            <person name="Grigoriev I."/>
        </authorList>
    </citation>
    <scope>NUCLEOTIDE SEQUENCE</scope>
    <source>
        <strain evidence="1">ATCC 200398</strain>
    </source>
</reference>
<evidence type="ECO:0000313" key="2">
    <source>
        <dbReference type="Proteomes" id="UP000799755"/>
    </source>
</evidence>
<keyword evidence="2" id="KW-1185">Reference proteome</keyword>
<gene>
    <name evidence="1" type="ORF">BDR25DRAFT_355760</name>
</gene>
<sequence length="250" mass="27883">MNDMDDQHMCSMFRVLKSEVDALYRNSTTSDASHSDGTPTGANSASRLCSVEAFCFDPYLSVRAVLVRESVVMAIPVSRPSYSPKSYETKNVMAAASLFTFIVHGTLIGYPCLRMRYPRRILTPKHNLRMSAINDSRVPKQPIGWGQDHYAQPRAAPLSDRSSISAAQPGNPASGPPHVNCLGICSREHPKVHKREAGGCEIAMMHRSLGHWFVKPDLDIKMQDEHGYLEVSDKMRGEYRGGHNKALYFE</sequence>
<accession>A0ACB6QT14</accession>
<proteinExistence type="predicted"/>